<dbReference type="InterPro" id="IPR043743">
    <property type="entry name" value="DUF5688"/>
</dbReference>
<dbReference type="Proteomes" id="UP000298653">
    <property type="component" value="Chromosome"/>
</dbReference>
<keyword evidence="2" id="KW-1185">Reference proteome</keyword>
<accession>A0A4P8IJN1</accession>
<proteinExistence type="predicted"/>
<dbReference type="AlphaFoldDB" id="A0A4P8IJN1"/>
<dbReference type="OrthoDB" id="1655031at2"/>
<evidence type="ECO:0000313" key="1">
    <source>
        <dbReference type="EMBL" id="QCP36184.1"/>
    </source>
</evidence>
<dbReference type="EMBL" id="CP040058">
    <property type="protein sequence ID" value="QCP36184.1"/>
    <property type="molecule type" value="Genomic_DNA"/>
</dbReference>
<evidence type="ECO:0000313" key="2">
    <source>
        <dbReference type="Proteomes" id="UP000298653"/>
    </source>
</evidence>
<reference evidence="1 2" key="1">
    <citation type="submission" date="2019-05" db="EMBL/GenBank/DDBJ databases">
        <title>Complete genome sequencing of Anaerostipes rhamnosivorans.</title>
        <authorList>
            <person name="Bui T.P.N."/>
            <person name="de Vos W.M."/>
        </authorList>
    </citation>
    <scope>NUCLEOTIDE SEQUENCE [LARGE SCALE GENOMIC DNA]</scope>
    <source>
        <strain evidence="1 2">1y2</strain>
    </source>
</reference>
<gene>
    <name evidence="1" type="ORF">AR1Y2_2730</name>
</gene>
<protein>
    <submittedName>
        <fullName evidence="1">Uncharacterized protein</fullName>
    </submittedName>
</protein>
<dbReference type="KEGG" id="arf:AR1Y2_2730"/>
<sequence length="291" mass="33592">MLNSQEFLDYVEEHILEYVSDPEEKKATIRQITKNNNISLHGLCIGKAKETCQPIIYVDSFFTEYQNGADLGELLCRMGALYEESGSDCPIESDLYRDYSYMKGHLFFRLVNYEKNKKLLEDCPYERVEDLAVTFRWFAHHDRDGMASALIRSQDLKLWGITREQLIRDAKENTEKAFPALLRPMEQIFPQMKGGREKLYVLSNREGINGAGAVLYQGVLERFSEQIQGGFYILPSSIHEVLLVPEEDGSDPLALAKLVKEVNRTVVEKDEILSDRVYYYEKGQNLFMTKV</sequence>
<dbReference type="Pfam" id="PF18941">
    <property type="entry name" value="DUF5688"/>
    <property type="match status" value="1"/>
</dbReference>
<name>A0A4P8IJN1_9FIRM</name>
<organism evidence="1 2">
    <name type="scientific">Anaerostipes rhamnosivorans</name>
    <dbReference type="NCBI Taxonomy" id="1229621"/>
    <lineage>
        <taxon>Bacteria</taxon>
        <taxon>Bacillati</taxon>
        <taxon>Bacillota</taxon>
        <taxon>Clostridia</taxon>
        <taxon>Lachnospirales</taxon>
        <taxon>Lachnospiraceae</taxon>
        <taxon>Anaerostipes</taxon>
    </lineage>
</organism>
<dbReference type="RefSeq" id="WP_137329449.1">
    <property type="nucleotide sequence ID" value="NZ_CP040058.1"/>
</dbReference>